<accession>A0ABX5M910</accession>
<dbReference type="PROSITE" id="PS51257">
    <property type="entry name" value="PROKAR_LIPOPROTEIN"/>
    <property type="match status" value="1"/>
</dbReference>
<dbReference type="EMBL" id="QICQ01000052">
    <property type="protein sequence ID" value="PXV73811.1"/>
    <property type="molecule type" value="Genomic_DNA"/>
</dbReference>
<name>A0ABX5M910_9PROT</name>
<reference evidence="1 2" key="1">
    <citation type="submission" date="2018-04" db="EMBL/GenBank/DDBJ databases">
        <title>Active sludge and wastewater microbial communities from Klosterneuburg, Austria.</title>
        <authorList>
            <person name="Wagner M."/>
        </authorList>
    </citation>
    <scope>NUCLEOTIDE SEQUENCE [LARGE SCALE GENOMIC DNA]</scope>
    <source>
        <strain evidence="1 2">Nm 57</strain>
    </source>
</reference>
<dbReference type="Proteomes" id="UP000247780">
    <property type="component" value="Unassembled WGS sequence"/>
</dbReference>
<gene>
    <name evidence="1" type="ORF">C8R14_1527</name>
</gene>
<protein>
    <recommendedName>
        <fullName evidence="3">Lipoprotein</fullName>
    </recommendedName>
</protein>
<evidence type="ECO:0000313" key="1">
    <source>
        <dbReference type="EMBL" id="PXV73811.1"/>
    </source>
</evidence>
<evidence type="ECO:0008006" key="3">
    <source>
        <dbReference type="Google" id="ProtNLM"/>
    </source>
</evidence>
<sequence length="182" mass="21290">MKNPGFFTPTMIRCAMTLFILAALISCKDYRKGDVHPPDQQTLSWEEERAQREQQQVAYLSDAVIKRIVTDREARTPWYSNRLGREWFNTRPLAFNGVPYVLLRAVIEVYPDIWKGQGSLGNLGFGPHPDDYDPESGKCLVPRCAGVTYNQLRRDDLWDRYYTEAPARQWRCVERYKIVKRV</sequence>
<dbReference type="RefSeq" id="WP_011634891.1">
    <property type="nucleotide sequence ID" value="NZ_FNYF01000048.1"/>
</dbReference>
<evidence type="ECO:0000313" key="2">
    <source>
        <dbReference type="Proteomes" id="UP000247780"/>
    </source>
</evidence>
<proteinExistence type="predicted"/>
<organism evidence="1 2">
    <name type="scientific">Nitrosomonas eutropha</name>
    <dbReference type="NCBI Taxonomy" id="916"/>
    <lineage>
        <taxon>Bacteria</taxon>
        <taxon>Pseudomonadati</taxon>
        <taxon>Pseudomonadota</taxon>
        <taxon>Betaproteobacteria</taxon>
        <taxon>Nitrosomonadales</taxon>
        <taxon>Nitrosomonadaceae</taxon>
        <taxon>Nitrosomonas</taxon>
    </lineage>
</organism>
<keyword evidence="2" id="KW-1185">Reference proteome</keyword>
<comment type="caution">
    <text evidence="1">The sequence shown here is derived from an EMBL/GenBank/DDBJ whole genome shotgun (WGS) entry which is preliminary data.</text>
</comment>